<gene>
    <name evidence="3" type="ORF">KP79_PYT11766</name>
</gene>
<sequence length="232" mass="25853">MNPEDFPYDCQTCFVRLNYGIKAKGYIQFKVPDYFRNTFPTYVNHVWSLVSTSLEVPDTNAGTAFHFDIVLKRKPTYFVFIIVVPSVILSVVTVAVYFIPAEEGEKIGCGMTILLTFMVFQTQMADYLPENSDVTPIIGLYFMMIMASCSLVTIDSIIMSNHIPASNITTENDEGEGVQKTEDTGFVGIKKRAPRLNRWSLCHYTLGAISFLIIAAAHVLLLEKSVSASCAS</sequence>
<comment type="caution">
    <text evidence="3">The sequence shown here is derived from an EMBL/GenBank/DDBJ whole genome shotgun (WGS) entry which is preliminary data.</text>
</comment>
<keyword evidence="1" id="KW-0812">Transmembrane</keyword>
<dbReference type="GO" id="GO:0005216">
    <property type="term" value="F:monoatomic ion channel activity"/>
    <property type="evidence" value="ECO:0007669"/>
    <property type="project" value="InterPro"/>
</dbReference>
<feature type="transmembrane region" description="Helical" evidence="1">
    <location>
        <begin position="77"/>
        <end position="100"/>
    </location>
</feature>
<evidence type="ECO:0000313" key="3">
    <source>
        <dbReference type="EMBL" id="OWF39305.1"/>
    </source>
</evidence>
<protein>
    <submittedName>
        <fullName evidence="3">5-hydroxytryptamine receptor 3A</fullName>
    </submittedName>
</protein>
<proteinExistence type="predicted"/>
<reference evidence="3 4" key="1">
    <citation type="journal article" date="2017" name="Nat. Ecol. Evol.">
        <title>Scallop genome provides insights into evolution of bilaterian karyotype and development.</title>
        <authorList>
            <person name="Wang S."/>
            <person name="Zhang J."/>
            <person name="Jiao W."/>
            <person name="Li J."/>
            <person name="Xun X."/>
            <person name="Sun Y."/>
            <person name="Guo X."/>
            <person name="Huan P."/>
            <person name="Dong B."/>
            <person name="Zhang L."/>
            <person name="Hu X."/>
            <person name="Sun X."/>
            <person name="Wang J."/>
            <person name="Zhao C."/>
            <person name="Wang Y."/>
            <person name="Wang D."/>
            <person name="Huang X."/>
            <person name="Wang R."/>
            <person name="Lv J."/>
            <person name="Li Y."/>
            <person name="Zhang Z."/>
            <person name="Liu B."/>
            <person name="Lu W."/>
            <person name="Hui Y."/>
            <person name="Liang J."/>
            <person name="Zhou Z."/>
            <person name="Hou R."/>
            <person name="Li X."/>
            <person name="Liu Y."/>
            <person name="Li H."/>
            <person name="Ning X."/>
            <person name="Lin Y."/>
            <person name="Zhao L."/>
            <person name="Xing Q."/>
            <person name="Dou J."/>
            <person name="Li Y."/>
            <person name="Mao J."/>
            <person name="Guo H."/>
            <person name="Dou H."/>
            <person name="Li T."/>
            <person name="Mu C."/>
            <person name="Jiang W."/>
            <person name="Fu Q."/>
            <person name="Fu X."/>
            <person name="Miao Y."/>
            <person name="Liu J."/>
            <person name="Yu Q."/>
            <person name="Li R."/>
            <person name="Liao H."/>
            <person name="Li X."/>
            <person name="Kong Y."/>
            <person name="Jiang Z."/>
            <person name="Chourrout D."/>
            <person name="Li R."/>
            <person name="Bao Z."/>
        </authorList>
    </citation>
    <scope>NUCLEOTIDE SEQUENCE [LARGE SCALE GENOMIC DNA]</scope>
    <source>
        <strain evidence="3 4">PY_sf001</strain>
    </source>
</reference>
<dbReference type="InterPro" id="IPR036719">
    <property type="entry name" value="Neuro-gated_channel_TM_sf"/>
</dbReference>
<dbReference type="AlphaFoldDB" id="A0A210PS37"/>
<keyword evidence="1" id="KW-1133">Transmembrane helix</keyword>
<dbReference type="PANTHER" id="PTHR18945">
    <property type="entry name" value="NEUROTRANSMITTER GATED ION CHANNEL"/>
    <property type="match status" value="1"/>
</dbReference>
<dbReference type="SUPFAM" id="SSF90112">
    <property type="entry name" value="Neurotransmitter-gated ion-channel transmembrane pore"/>
    <property type="match status" value="1"/>
</dbReference>
<accession>A0A210PS37</accession>
<evidence type="ECO:0000256" key="1">
    <source>
        <dbReference type="SAM" id="Phobius"/>
    </source>
</evidence>
<dbReference type="Pfam" id="PF02932">
    <property type="entry name" value="Neur_chan_memb"/>
    <property type="match status" value="1"/>
</dbReference>
<evidence type="ECO:0000259" key="2">
    <source>
        <dbReference type="Pfam" id="PF02932"/>
    </source>
</evidence>
<organism evidence="3 4">
    <name type="scientific">Mizuhopecten yessoensis</name>
    <name type="common">Japanese scallop</name>
    <name type="synonym">Patinopecten yessoensis</name>
    <dbReference type="NCBI Taxonomy" id="6573"/>
    <lineage>
        <taxon>Eukaryota</taxon>
        <taxon>Metazoa</taxon>
        <taxon>Spiralia</taxon>
        <taxon>Lophotrochozoa</taxon>
        <taxon>Mollusca</taxon>
        <taxon>Bivalvia</taxon>
        <taxon>Autobranchia</taxon>
        <taxon>Pteriomorphia</taxon>
        <taxon>Pectinida</taxon>
        <taxon>Pectinoidea</taxon>
        <taxon>Pectinidae</taxon>
        <taxon>Mizuhopecten</taxon>
    </lineage>
</organism>
<evidence type="ECO:0000313" key="4">
    <source>
        <dbReference type="Proteomes" id="UP000242188"/>
    </source>
</evidence>
<feature type="transmembrane region" description="Helical" evidence="1">
    <location>
        <begin position="137"/>
        <end position="158"/>
    </location>
</feature>
<dbReference type="OrthoDB" id="6160691at2759"/>
<feature type="transmembrane region" description="Helical" evidence="1">
    <location>
        <begin position="201"/>
        <end position="222"/>
    </location>
</feature>
<dbReference type="Gene3D" id="1.20.58.390">
    <property type="entry name" value="Neurotransmitter-gated ion-channel transmembrane domain"/>
    <property type="match status" value="1"/>
</dbReference>
<dbReference type="STRING" id="6573.A0A210PS37"/>
<dbReference type="GO" id="GO:0004888">
    <property type="term" value="F:transmembrane signaling receptor activity"/>
    <property type="evidence" value="ECO:0007669"/>
    <property type="project" value="InterPro"/>
</dbReference>
<dbReference type="InterPro" id="IPR006029">
    <property type="entry name" value="Neurotrans-gated_channel_TM"/>
</dbReference>
<dbReference type="InterPro" id="IPR006201">
    <property type="entry name" value="Neur_channel"/>
</dbReference>
<keyword evidence="3" id="KW-0675">Receptor</keyword>
<dbReference type="EMBL" id="NEDP02005531">
    <property type="protein sequence ID" value="OWF39305.1"/>
    <property type="molecule type" value="Genomic_DNA"/>
</dbReference>
<keyword evidence="1" id="KW-0472">Membrane</keyword>
<dbReference type="Proteomes" id="UP000242188">
    <property type="component" value="Unassembled WGS sequence"/>
</dbReference>
<dbReference type="CDD" id="cd19051">
    <property type="entry name" value="LGIC_TM_cation"/>
    <property type="match status" value="1"/>
</dbReference>
<feature type="domain" description="Neurotransmitter-gated ion-channel transmembrane" evidence="2">
    <location>
        <begin position="82"/>
        <end position="155"/>
    </location>
</feature>
<dbReference type="InterPro" id="IPR038050">
    <property type="entry name" value="Neuro_actylchol_rec"/>
</dbReference>
<keyword evidence="4" id="KW-1185">Reference proteome</keyword>
<name>A0A210PS37_MIZYE</name>
<dbReference type="GO" id="GO:0016020">
    <property type="term" value="C:membrane"/>
    <property type="evidence" value="ECO:0007669"/>
    <property type="project" value="InterPro"/>
</dbReference>